<evidence type="ECO:0000256" key="8">
    <source>
        <dbReference type="ARBA" id="ARBA00023034"/>
    </source>
</evidence>
<evidence type="ECO:0000313" key="15">
    <source>
        <dbReference type="Proteomes" id="UP000186922"/>
    </source>
</evidence>
<dbReference type="OrthoDB" id="272987at2759"/>
<dbReference type="PANTHER" id="PTHR21506">
    <property type="entry name" value="COMPONENT OF OLIGOMERIC GOLGI COMPLEX 6"/>
    <property type="match status" value="1"/>
</dbReference>
<evidence type="ECO:0000256" key="3">
    <source>
        <dbReference type="ARBA" id="ARBA00011023"/>
    </source>
</evidence>
<feature type="domain" description="Conserved Oligomeric Golgi complex subunit 6 C-terminal" evidence="13">
    <location>
        <begin position="250"/>
        <end position="677"/>
    </location>
</feature>
<proteinExistence type="inferred from homology"/>
<dbReference type="GO" id="GO:0017119">
    <property type="term" value="C:Golgi transport complex"/>
    <property type="evidence" value="ECO:0007669"/>
    <property type="project" value="UniProtKB-UniRule"/>
</dbReference>
<keyword evidence="6 11" id="KW-0813">Transport</keyword>
<feature type="domain" description="Conserved oligomeric complex COG6 N-terminal" evidence="12">
    <location>
        <begin position="108"/>
        <end position="212"/>
    </location>
</feature>
<dbReference type="SUPFAM" id="SSF74788">
    <property type="entry name" value="Cullin repeat-like"/>
    <property type="match status" value="1"/>
</dbReference>
<keyword evidence="15" id="KW-1185">Reference proteome</keyword>
<evidence type="ECO:0000256" key="6">
    <source>
        <dbReference type="ARBA" id="ARBA00022448"/>
    </source>
</evidence>
<accession>A0A1D1UHU7</accession>
<dbReference type="Pfam" id="PF20653">
    <property type="entry name" value="COG6_C"/>
    <property type="match status" value="1"/>
</dbReference>
<dbReference type="AlphaFoldDB" id="A0A1D1UHU7"/>
<name>A0A1D1UHU7_RAMVA</name>
<keyword evidence="8 11" id="KW-0333">Golgi apparatus</keyword>
<dbReference type="GO" id="GO:0006891">
    <property type="term" value="P:intra-Golgi vesicle-mediated transport"/>
    <property type="evidence" value="ECO:0007669"/>
    <property type="project" value="UniProtKB-UniRule"/>
</dbReference>
<keyword evidence="9 11" id="KW-0472">Membrane</keyword>
<dbReference type="InterPro" id="IPR048369">
    <property type="entry name" value="COG6_C"/>
</dbReference>
<organism evidence="14 15">
    <name type="scientific">Ramazzottius varieornatus</name>
    <name type="common">Water bear</name>
    <name type="synonym">Tardigrade</name>
    <dbReference type="NCBI Taxonomy" id="947166"/>
    <lineage>
        <taxon>Eukaryota</taxon>
        <taxon>Metazoa</taxon>
        <taxon>Ecdysozoa</taxon>
        <taxon>Tardigrada</taxon>
        <taxon>Eutardigrada</taxon>
        <taxon>Parachela</taxon>
        <taxon>Hypsibioidea</taxon>
        <taxon>Ramazzottiidae</taxon>
        <taxon>Ramazzottius</taxon>
    </lineage>
</organism>
<evidence type="ECO:0000256" key="9">
    <source>
        <dbReference type="ARBA" id="ARBA00023136"/>
    </source>
</evidence>
<comment type="similarity">
    <text evidence="3 11">Belongs to the COG6 family.</text>
</comment>
<evidence type="ECO:0000256" key="7">
    <source>
        <dbReference type="ARBA" id="ARBA00022927"/>
    </source>
</evidence>
<dbReference type="InterPro" id="IPR048368">
    <property type="entry name" value="COG6_N"/>
</dbReference>
<evidence type="ECO:0000256" key="5">
    <source>
        <dbReference type="ARBA" id="ARBA00020973"/>
    </source>
</evidence>
<dbReference type="PANTHER" id="PTHR21506:SF0">
    <property type="entry name" value="CONSERVED OLIGOMERIC GOLGI COMPLEX SUBUNIT 6"/>
    <property type="match status" value="1"/>
</dbReference>
<dbReference type="GO" id="GO:0000139">
    <property type="term" value="C:Golgi membrane"/>
    <property type="evidence" value="ECO:0007669"/>
    <property type="project" value="UniProtKB-SubCell"/>
</dbReference>
<comment type="subcellular location">
    <subcellularLocation>
        <location evidence="2 11">Golgi apparatus membrane</location>
        <topology evidence="2 11">Peripheral membrane protein</topology>
    </subcellularLocation>
</comment>
<dbReference type="Proteomes" id="UP000186922">
    <property type="component" value="Unassembled WGS sequence"/>
</dbReference>
<comment type="subunit">
    <text evidence="4">Component of the conserved oligomeric Golgi complex which is composed of eight different subunits and is required for normal Golgi morphology and localization.</text>
</comment>
<dbReference type="Pfam" id="PF06419">
    <property type="entry name" value="COG6_N"/>
    <property type="match status" value="1"/>
</dbReference>
<reference evidence="14 15" key="1">
    <citation type="journal article" date="2016" name="Nat. Commun.">
        <title>Extremotolerant tardigrade genome and improved radiotolerance of human cultured cells by tardigrade-unique protein.</title>
        <authorList>
            <person name="Hashimoto T."/>
            <person name="Horikawa D.D."/>
            <person name="Saito Y."/>
            <person name="Kuwahara H."/>
            <person name="Kozuka-Hata H."/>
            <person name="Shin-I T."/>
            <person name="Minakuchi Y."/>
            <person name="Ohishi K."/>
            <person name="Motoyama A."/>
            <person name="Aizu T."/>
            <person name="Enomoto A."/>
            <person name="Kondo K."/>
            <person name="Tanaka S."/>
            <person name="Hara Y."/>
            <person name="Koshikawa S."/>
            <person name="Sagara H."/>
            <person name="Miura T."/>
            <person name="Yokobori S."/>
            <person name="Miyagawa K."/>
            <person name="Suzuki Y."/>
            <person name="Kubo T."/>
            <person name="Oyama M."/>
            <person name="Kohara Y."/>
            <person name="Fujiyama A."/>
            <person name="Arakawa K."/>
            <person name="Katayama T."/>
            <person name="Toyoda A."/>
            <person name="Kunieda T."/>
        </authorList>
    </citation>
    <scope>NUCLEOTIDE SEQUENCE [LARGE SCALE GENOMIC DNA]</scope>
    <source>
        <strain evidence="14 15">YOKOZUNA-1</strain>
    </source>
</reference>
<dbReference type="STRING" id="947166.A0A1D1UHU7"/>
<protein>
    <recommendedName>
        <fullName evidence="5 11">Conserved oligomeric Golgi complex subunit 6</fullName>
        <shortName evidence="11">COG complex subunit 6</shortName>
    </recommendedName>
    <alternativeName>
        <fullName evidence="10 11">Component of oligomeric Golgi complex 6</fullName>
    </alternativeName>
</protein>
<dbReference type="InterPro" id="IPR016159">
    <property type="entry name" value="Cullin_repeat-like_dom_sf"/>
</dbReference>
<evidence type="ECO:0000259" key="13">
    <source>
        <dbReference type="Pfam" id="PF20653"/>
    </source>
</evidence>
<evidence type="ECO:0000313" key="14">
    <source>
        <dbReference type="EMBL" id="GAU87955.1"/>
    </source>
</evidence>
<dbReference type="InterPro" id="IPR010490">
    <property type="entry name" value="COG6"/>
</dbReference>
<dbReference type="SMART" id="SM01087">
    <property type="entry name" value="COG6"/>
    <property type="match status" value="1"/>
</dbReference>
<evidence type="ECO:0000256" key="4">
    <source>
        <dbReference type="ARBA" id="ARBA00011166"/>
    </source>
</evidence>
<gene>
    <name evidence="14" type="primary">RvY_00732-1</name>
    <name evidence="14" type="synonym">RvY_00732.1</name>
    <name evidence="14" type="ORF">RvY_00732</name>
</gene>
<dbReference type="EMBL" id="BDGG01000001">
    <property type="protein sequence ID" value="GAU87955.1"/>
    <property type="molecule type" value="Genomic_DNA"/>
</dbReference>
<dbReference type="GO" id="GO:0015031">
    <property type="term" value="P:protein transport"/>
    <property type="evidence" value="ECO:0007669"/>
    <property type="project" value="UniProtKB-KW"/>
</dbReference>
<evidence type="ECO:0000256" key="10">
    <source>
        <dbReference type="ARBA" id="ARBA00031348"/>
    </source>
</evidence>
<evidence type="ECO:0000259" key="12">
    <source>
        <dbReference type="Pfam" id="PF06419"/>
    </source>
</evidence>
<evidence type="ECO:0000256" key="2">
    <source>
        <dbReference type="ARBA" id="ARBA00004395"/>
    </source>
</evidence>
<evidence type="ECO:0000256" key="1">
    <source>
        <dbReference type="ARBA" id="ARBA00003627"/>
    </source>
</evidence>
<comment type="function">
    <text evidence="1 11">Required for normal Golgi function.</text>
</comment>
<comment type="caution">
    <text evidence="14">The sequence shown here is derived from an EMBL/GenBank/DDBJ whole genome shotgun (WGS) entry which is preliminary data.</text>
</comment>
<sequence>MDGSVILQTRISTHAPVTHEKSSDIMEDGFQRDLPSAKLTSGQENFMPACDHVDITMANGKAHEEGGPSERHPEHPLAKKAKRICATKVSQDILQNLELLGTAANIRDAATRRKLQSQLEFRMVQKHNDFRTDMGRLVRKLEDAHEELSFVSTTVVEKIRQLKLLKEASGRFIEQTKSLDVKLKATDDKLAVVKRILAVFTLSALEAETLEKAFGSDDRTLPRDFFEALNRSVIVAERCTTLVRVYNPSQVLGTQLLDAVSRSQEIGYQKLYRWCTDECRKLCAESPMIGATVCEALSHLQTRNAMLVSVLDEYAVMRKSVVTSAFLTALNQGSSASSGPLELHSYDALRYCTLVLGWIHQTVATERDYLMLMLKDIKPATQDFIIPRVFSTLTEGLLPLLQTRLEHVVNAEENAVVLFRVHHWIKFYVEKIRTIVGDFVQAEKSLVSSLSDIVEATFMRYLSVLRNIGAQISKKVDVPPDNLEPASVLTSTLSLLRELTGSQEFVHSADGSSTGENMAALMSVVLEPLLRTCNQSASHVTPNTPTAMSVYLLNCLHVIRTALFSRPGMDNKTQELLARQSDAHVGTVVNEVTGNVITNVRMRPLLDILRFPEDSRTPPEDVDVEDFLAAFDQYLTSPDGFLPRDLRLLLDPQTRSMVIRTSQSLMSDYYRQVFPLICGRYTTSLKSPETVQRLLASA</sequence>
<evidence type="ECO:0000256" key="11">
    <source>
        <dbReference type="RuleBase" id="RU365075"/>
    </source>
</evidence>
<keyword evidence="7 11" id="KW-0653">Protein transport</keyword>